<organism evidence="2 3">
    <name type="scientific">Schinkia azotoformans MEV2011</name>
    <dbReference type="NCBI Taxonomy" id="1348973"/>
    <lineage>
        <taxon>Bacteria</taxon>
        <taxon>Bacillati</taxon>
        <taxon>Bacillota</taxon>
        <taxon>Bacilli</taxon>
        <taxon>Bacillales</taxon>
        <taxon>Bacillaceae</taxon>
        <taxon>Calidifontibacillus/Schinkia group</taxon>
        <taxon>Schinkia</taxon>
    </lineage>
</organism>
<reference evidence="2 3" key="1">
    <citation type="submission" date="2014-04" db="EMBL/GenBank/DDBJ databases">
        <title>Draft genome sequence of Bacillus azotoformans MEV2011, a (co-) denitrifying strain unable to grow in the presence of oxygen.</title>
        <authorList>
            <person name="Nielsen M."/>
            <person name="Schreiber L."/>
            <person name="Finster K."/>
            <person name="Schramm A."/>
        </authorList>
    </citation>
    <scope>NUCLEOTIDE SEQUENCE [LARGE SCALE GENOMIC DNA]</scope>
    <source>
        <strain evidence="2 3">MEV2011</strain>
    </source>
</reference>
<feature type="transmembrane region" description="Helical" evidence="1">
    <location>
        <begin position="212"/>
        <end position="230"/>
    </location>
</feature>
<sequence>MKGSVSIKMNIFKQLGKSIYSPKDVALFRFQGIGKTIGYVFLLMFISTLITSISLGMDFLNWASITNTKIINDLPNFELKNGILTSEIKSPIIKEDIESGFTFIFDTTGEVSASDVSKHSNAIGLLKKEAILVNETDSQRLPYSSFGNITLNKDTVVGFTDKLDSIALVILPILFIFIYLFQSSLKFIGVSFLALIGIMVAKQMNRKLRYQNLWILSAYAVTIPTLFFAITDALKITIPFAFLLYWATAIIVLYLIIKEIPKAKAPSNEEQLPE</sequence>
<accession>A0A072NE02</accession>
<dbReference type="Pfam" id="PF06691">
    <property type="entry name" value="DUF1189"/>
    <property type="match status" value="1"/>
</dbReference>
<evidence type="ECO:0000256" key="1">
    <source>
        <dbReference type="SAM" id="Phobius"/>
    </source>
</evidence>
<keyword evidence="1" id="KW-0812">Transmembrane</keyword>
<dbReference type="InterPro" id="IPR009574">
    <property type="entry name" value="DUF1189"/>
</dbReference>
<dbReference type="AlphaFoldDB" id="A0A072NE02"/>
<feature type="transmembrane region" description="Helical" evidence="1">
    <location>
        <begin position="187"/>
        <end position="205"/>
    </location>
</feature>
<proteinExistence type="predicted"/>
<evidence type="ECO:0000313" key="2">
    <source>
        <dbReference type="EMBL" id="KEF35909.1"/>
    </source>
</evidence>
<feature type="transmembrane region" description="Helical" evidence="1">
    <location>
        <begin position="37"/>
        <end position="60"/>
    </location>
</feature>
<name>A0A072NE02_SCHAZ</name>
<dbReference type="Proteomes" id="UP000027936">
    <property type="component" value="Unassembled WGS sequence"/>
</dbReference>
<evidence type="ECO:0008006" key="4">
    <source>
        <dbReference type="Google" id="ProtNLM"/>
    </source>
</evidence>
<keyword evidence="1" id="KW-1133">Transmembrane helix</keyword>
<protein>
    <recommendedName>
        <fullName evidence="4">DUF1189 domain-containing protein</fullName>
    </recommendedName>
</protein>
<evidence type="ECO:0000313" key="3">
    <source>
        <dbReference type="Proteomes" id="UP000027936"/>
    </source>
</evidence>
<keyword evidence="1" id="KW-0472">Membrane</keyword>
<gene>
    <name evidence="2" type="ORF">M670_04919</name>
</gene>
<dbReference type="PATRIC" id="fig|1348973.3.peg.4785"/>
<feature type="transmembrane region" description="Helical" evidence="1">
    <location>
        <begin position="236"/>
        <end position="257"/>
    </location>
</feature>
<comment type="caution">
    <text evidence="2">The sequence shown here is derived from an EMBL/GenBank/DDBJ whole genome shotgun (WGS) entry which is preliminary data.</text>
</comment>
<dbReference type="EMBL" id="JJRY01000043">
    <property type="protein sequence ID" value="KEF35909.1"/>
    <property type="molecule type" value="Genomic_DNA"/>
</dbReference>